<dbReference type="EMBL" id="BSXW01000754">
    <property type="protein sequence ID" value="GMF29070.1"/>
    <property type="molecule type" value="Genomic_DNA"/>
</dbReference>
<organism evidence="1 2">
    <name type="scientific">Phytophthora lilii</name>
    <dbReference type="NCBI Taxonomy" id="2077276"/>
    <lineage>
        <taxon>Eukaryota</taxon>
        <taxon>Sar</taxon>
        <taxon>Stramenopiles</taxon>
        <taxon>Oomycota</taxon>
        <taxon>Peronosporomycetes</taxon>
        <taxon>Peronosporales</taxon>
        <taxon>Peronosporaceae</taxon>
        <taxon>Phytophthora</taxon>
    </lineage>
</organism>
<accession>A0A9W6X326</accession>
<keyword evidence="2" id="KW-1185">Reference proteome</keyword>
<evidence type="ECO:0000313" key="2">
    <source>
        <dbReference type="Proteomes" id="UP001165083"/>
    </source>
</evidence>
<dbReference type="Proteomes" id="UP001165083">
    <property type="component" value="Unassembled WGS sequence"/>
</dbReference>
<gene>
    <name evidence="1" type="ORF">Plil01_001230400</name>
</gene>
<name>A0A9W6X326_9STRA</name>
<proteinExistence type="predicted"/>
<reference evidence="1" key="1">
    <citation type="submission" date="2023-04" db="EMBL/GenBank/DDBJ databases">
        <title>Phytophthora lilii NBRC 32176.</title>
        <authorList>
            <person name="Ichikawa N."/>
            <person name="Sato H."/>
            <person name="Tonouchi N."/>
        </authorList>
    </citation>
    <scope>NUCLEOTIDE SEQUENCE</scope>
    <source>
        <strain evidence="1">NBRC 32176</strain>
    </source>
</reference>
<sequence>MSVDLDFVGAFTNIVKDPVMVGTIFNRALIADNYQLGMIDEPCERNFEPEEEEKAASSDDSVFEREAEYVSGADDSETSLAHQPLSAPSLELKGSQASCIQAVRDYYLAFSRGLFTEDSEKCTNSFLMMQRDFLKHRLAQKATYRHYNSLVERYSLRITNDTIASVFPHILNHAKLSDALAGEMLVVASEIHFFVDSTTARKYRIEEQMNFEAALANIVATEYELDLLLSKANLALPNPCVFELLQSTIPMSGATGKIIASSHCVVVIKVVDGIFYRCDI</sequence>
<dbReference type="AlphaFoldDB" id="A0A9W6X326"/>
<protein>
    <submittedName>
        <fullName evidence="1">Unnamed protein product</fullName>
    </submittedName>
</protein>
<comment type="caution">
    <text evidence="1">The sequence shown here is derived from an EMBL/GenBank/DDBJ whole genome shotgun (WGS) entry which is preliminary data.</text>
</comment>
<evidence type="ECO:0000313" key="1">
    <source>
        <dbReference type="EMBL" id="GMF29070.1"/>
    </source>
</evidence>